<dbReference type="InterPro" id="IPR000184">
    <property type="entry name" value="Bac_surfAg_D15"/>
</dbReference>
<feature type="domain" description="POTRA" evidence="10">
    <location>
        <begin position="373"/>
        <end position="448"/>
    </location>
</feature>
<accession>A0A6J4JFC3</accession>
<evidence type="ECO:0000256" key="8">
    <source>
        <dbReference type="NCBIfam" id="TIGR03303"/>
    </source>
</evidence>
<dbReference type="GO" id="GO:0009279">
    <property type="term" value="C:cell outer membrane"/>
    <property type="evidence" value="ECO:0007669"/>
    <property type="project" value="UniProtKB-UniRule"/>
</dbReference>
<dbReference type="InterPro" id="IPR034746">
    <property type="entry name" value="POTRA"/>
</dbReference>
<dbReference type="GO" id="GO:0071709">
    <property type="term" value="P:membrane assembly"/>
    <property type="evidence" value="ECO:0007669"/>
    <property type="project" value="InterPro"/>
</dbReference>
<evidence type="ECO:0000313" key="11">
    <source>
        <dbReference type="EMBL" id="CAA9276608.1"/>
    </source>
</evidence>
<dbReference type="EMBL" id="CADCTJ010000963">
    <property type="protein sequence ID" value="CAA9276608.1"/>
    <property type="molecule type" value="Genomic_DNA"/>
</dbReference>
<evidence type="ECO:0000256" key="6">
    <source>
        <dbReference type="ARBA" id="ARBA00023136"/>
    </source>
</evidence>
<dbReference type="InterPro" id="IPR023707">
    <property type="entry name" value="OM_assembly_BamA"/>
</dbReference>
<protein>
    <recommendedName>
        <fullName evidence="8">Outer membrane protein assembly factor BamA</fullName>
    </recommendedName>
</protein>
<sequence length="830" mass="92557">MIRFFWLFLFLIITTAASAQVNLNNQGAGGDLDYTNPKEYRVGGVTVSGAKFLDPNTLISIAGLRVGDRIKLPGDDLSKAIHKLWDQGILGNVEVSITKIEGDQVFLDFFLTERPRLTQFDFTGIKKGQADDLRDKIKLIRGKVVTDALLSTTKSTVRNYYLDKGYMNVKVNVFQKPDSVLPNSVRLNIAVDRGNKVKIEEIAFDGNEAIADKKLRRKMKKTKEKRPYKIFTASKFNRTDYEADKQAVLDFYNSQGYRDAIFTGDSVYMRPNGRLAINIKVDEGRKYYFRNITWNGNYIYDAKQLGSVLGLKKGDVYNKEELSKRLQYNPTGNDVSSLYMDDGYLFFTIDPVEVLVEGDSIDIEMRVNEGAQARIKEVTVAGNTKTSDHVVLRELYTIPGQKFSRSDLIRSQREIATLGYFDPETIGMNPIPNPAEGTVDIKYTVTEKPSDQITLSGGWGGPYGVVGTVGLVLNNFSLKKAGDPRNWRPIPGGDGQRLALNIQANGVRYQSYSLSFTEPWLGGRKRNSFSVGINRTVSRQITSGEEINGIRINGGSVSLGRRLSWPDNYFSLSHSLSYNQYVTNNYPLFGINYQSGTTNSISIINTLSRSSIDQLTFPRTGSTLSLSLNLTPPYSAFDKNKNLDAQEWIEFQKWMFDASFFTPLTSKGKLVLNTRAHFGFLGTYQKDRLPGPVERFKLGGSGLGGGQILVGTEYIGLRGYEDESISPTTAGGIAYNKFVMELRYLVSPNPQATVFVLGFAEAGNNFGSFQQYNPFKLNRSAGVGARIFMAAFGLLGFDYGWGFDRVTPVPNVPPTKPGGMFHFIIGQQIR</sequence>
<evidence type="ECO:0000256" key="5">
    <source>
        <dbReference type="ARBA" id="ARBA00022737"/>
    </source>
</evidence>
<evidence type="ECO:0000256" key="3">
    <source>
        <dbReference type="ARBA" id="ARBA00022692"/>
    </source>
</evidence>
<dbReference type="Gene3D" id="2.40.160.50">
    <property type="entry name" value="membrane protein fhac: a member of the omp85/tpsb transporter family"/>
    <property type="match status" value="1"/>
</dbReference>
<evidence type="ECO:0000256" key="9">
    <source>
        <dbReference type="SAM" id="SignalP"/>
    </source>
</evidence>
<dbReference type="PIRSF" id="PIRSF006076">
    <property type="entry name" value="OM_assembly_OMP85"/>
    <property type="match status" value="1"/>
</dbReference>
<keyword evidence="3" id="KW-0812">Transmembrane</keyword>
<feature type="chain" id="PRO_5027067982" description="Outer membrane protein assembly factor BamA" evidence="9">
    <location>
        <begin position="20"/>
        <end position="830"/>
    </location>
</feature>
<keyword evidence="2" id="KW-1134">Transmembrane beta strand</keyword>
<organism evidence="11">
    <name type="scientific">uncultured Adhaeribacter sp</name>
    <dbReference type="NCBI Taxonomy" id="448109"/>
    <lineage>
        <taxon>Bacteria</taxon>
        <taxon>Pseudomonadati</taxon>
        <taxon>Bacteroidota</taxon>
        <taxon>Cytophagia</taxon>
        <taxon>Cytophagales</taxon>
        <taxon>Hymenobacteraceae</taxon>
        <taxon>Adhaeribacter</taxon>
        <taxon>environmental samples</taxon>
    </lineage>
</organism>
<feature type="domain" description="POTRA" evidence="10">
    <location>
        <begin position="40"/>
        <end position="114"/>
    </location>
</feature>
<evidence type="ECO:0000256" key="7">
    <source>
        <dbReference type="ARBA" id="ARBA00023237"/>
    </source>
</evidence>
<keyword evidence="6" id="KW-0472">Membrane</keyword>
<keyword evidence="7" id="KW-0998">Cell outer membrane</keyword>
<dbReference type="NCBIfam" id="TIGR03303">
    <property type="entry name" value="OM_YaeT"/>
    <property type="match status" value="1"/>
</dbReference>
<evidence type="ECO:0000256" key="2">
    <source>
        <dbReference type="ARBA" id="ARBA00022452"/>
    </source>
</evidence>
<dbReference type="PANTHER" id="PTHR12815:SF47">
    <property type="entry name" value="TRANSLOCATION AND ASSEMBLY MODULE SUBUNIT TAMA"/>
    <property type="match status" value="1"/>
</dbReference>
<dbReference type="Pfam" id="PF07244">
    <property type="entry name" value="POTRA"/>
    <property type="match status" value="4"/>
</dbReference>
<dbReference type="Gene3D" id="3.10.20.310">
    <property type="entry name" value="membrane protein fhac"/>
    <property type="match status" value="5"/>
</dbReference>
<dbReference type="Pfam" id="PF01103">
    <property type="entry name" value="Omp85"/>
    <property type="match status" value="1"/>
</dbReference>
<feature type="signal peptide" evidence="9">
    <location>
        <begin position="1"/>
        <end position="19"/>
    </location>
</feature>
<dbReference type="PROSITE" id="PS51779">
    <property type="entry name" value="POTRA"/>
    <property type="match status" value="2"/>
</dbReference>
<dbReference type="PANTHER" id="PTHR12815">
    <property type="entry name" value="SORTING AND ASSEMBLY MACHINERY SAMM50 PROTEIN FAMILY MEMBER"/>
    <property type="match status" value="1"/>
</dbReference>
<comment type="subcellular location">
    <subcellularLocation>
        <location evidence="1">Membrane</location>
    </subcellularLocation>
</comment>
<gene>
    <name evidence="11" type="ORF">AVDCRST_MAG95-3056</name>
</gene>
<evidence type="ECO:0000256" key="4">
    <source>
        <dbReference type="ARBA" id="ARBA00022729"/>
    </source>
</evidence>
<dbReference type="InterPro" id="IPR039910">
    <property type="entry name" value="D15-like"/>
</dbReference>
<keyword evidence="4 9" id="KW-0732">Signal</keyword>
<name>A0A6J4JFC3_9BACT</name>
<dbReference type="AlphaFoldDB" id="A0A6J4JFC3"/>
<keyword evidence="5" id="KW-0677">Repeat</keyword>
<evidence type="ECO:0000256" key="1">
    <source>
        <dbReference type="ARBA" id="ARBA00004370"/>
    </source>
</evidence>
<evidence type="ECO:0000259" key="10">
    <source>
        <dbReference type="PROSITE" id="PS51779"/>
    </source>
</evidence>
<dbReference type="InterPro" id="IPR010827">
    <property type="entry name" value="BamA/TamA_POTRA"/>
</dbReference>
<reference evidence="11" key="1">
    <citation type="submission" date="2020-02" db="EMBL/GenBank/DDBJ databases">
        <authorList>
            <person name="Meier V. D."/>
        </authorList>
    </citation>
    <scope>NUCLEOTIDE SEQUENCE</scope>
    <source>
        <strain evidence="11">AVDCRST_MAG95</strain>
    </source>
</reference>
<proteinExistence type="predicted"/>